<name>B9SRX3_RICCO</name>
<sequence length="172" mass="19191">MKENSTNNKALLQSSHSHHETQSSSSKTFLQEDDGSKNIFLYGLHSSKNIIDSQCTSSRPTPHSNDQETALHGLPVGEMNVKEEEAASTAGASKALLHDDCGRERLKRHRVEVAGRVWIPDIWGQEELLKDWIDCSAFDAPLLPNRIMSARTALVEEGRRATSGRLRIENRC</sequence>
<dbReference type="PANTHER" id="PTHR34207">
    <property type="entry name" value="PROTEIN BIC1"/>
    <property type="match status" value="1"/>
</dbReference>
<dbReference type="Proteomes" id="UP000008311">
    <property type="component" value="Unassembled WGS sequence"/>
</dbReference>
<evidence type="ECO:0000256" key="1">
    <source>
        <dbReference type="SAM" id="MobiDB-lite"/>
    </source>
</evidence>
<evidence type="ECO:0000313" key="3">
    <source>
        <dbReference type="Proteomes" id="UP000008311"/>
    </source>
</evidence>
<accession>B9SRX3</accession>
<dbReference type="eggNOG" id="ENOG502S7HB">
    <property type="taxonomic scope" value="Eukaryota"/>
</dbReference>
<proteinExistence type="predicted"/>
<dbReference type="InParanoid" id="B9SRX3"/>
<dbReference type="STRING" id="3988.B9SRX3"/>
<feature type="compositionally biased region" description="Polar residues" evidence="1">
    <location>
        <begin position="1"/>
        <end position="13"/>
    </location>
</feature>
<feature type="region of interest" description="Disordered" evidence="1">
    <location>
        <begin position="1"/>
        <end position="30"/>
    </location>
</feature>
<keyword evidence="3" id="KW-1185">Reference proteome</keyword>
<dbReference type="CDD" id="cd22645">
    <property type="entry name" value="BIC1_CID"/>
    <property type="match status" value="1"/>
</dbReference>
<reference evidence="3" key="1">
    <citation type="journal article" date="2010" name="Nat. Biotechnol.">
        <title>Draft genome sequence of the oilseed species Ricinus communis.</title>
        <authorList>
            <person name="Chan A.P."/>
            <person name="Crabtree J."/>
            <person name="Zhao Q."/>
            <person name="Lorenzi H."/>
            <person name="Orvis J."/>
            <person name="Puiu D."/>
            <person name="Melake-Berhan A."/>
            <person name="Jones K.M."/>
            <person name="Redman J."/>
            <person name="Chen G."/>
            <person name="Cahoon E.B."/>
            <person name="Gedil M."/>
            <person name="Stanke M."/>
            <person name="Haas B.J."/>
            <person name="Wortman J.R."/>
            <person name="Fraser-Liggett C.M."/>
            <person name="Ravel J."/>
            <person name="Rabinowicz P.D."/>
        </authorList>
    </citation>
    <scope>NUCLEOTIDE SEQUENCE [LARGE SCALE GENOMIC DNA]</scope>
    <source>
        <strain evidence="3">cv. Hale</strain>
    </source>
</reference>
<dbReference type="AlphaFoldDB" id="B9SRX3"/>
<dbReference type="EMBL" id="EQ974104">
    <property type="protein sequence ID" value="EEF33654.1"/>
    <property type="molecule type" value="Genomic_DNA"/>
</dbReference>
<dbReference type="GO" id="GO:0009785">
    <property type="term" value="P:blue light signaling pathway"/>
    <property type="evidence" value="ECO:0007669"/>
    <property type="project" value="InterPro"/>
</dbReference>
<organism evidence="2 3">
    <name type="scientific">Ricinus communis</name>
    <name type="common">Castor bean</name>
    <dbReference type="NCBI Taxonomy" id="3988"/>
    <lineage>
        <taxon>Eukaryota</taxon>
        <taxon>Viridiplantae</taxon>
        <taxon>Streptophyta</taxon>
        <taxon>Embryophyta</taxon>
        <taxon>Tracheophyta</taxon>
        <taxon>Spermatophyta</taxon>
        <taxon>Magnoliopsida</taxon>
        <taxon>eudicotyledons</taxon>
        <taxon>Gunneridae</taxon>
        <taxon>Pentapetalae</taxon>
        <taxon>rosids</taxon>
        <taxon>fabids</taxon>
        <taxon>Malpighiales</taxon>
        <taxon>Euphorbiaceae</taxon>
        <taxon>Acalyphoideae</taxon>
        <taxon>Acalypheae</taxon>
        <taxon>Ricinus</taxon>
    </lineage>
</organism>
<evidence type="ECO:0000313" key="2">
    <source>
        <dbReference type="EMBL" id="EEF33654.1"/>
    </source>
</evidence>
<gene>
    <name evidence="2" type="ORF">RCOM_0516950</name>
</gene>
<dbReference type="InterPro" id="IPR040374">
    <property type="entry name" value="BIC"/>
</dbReference>
<evidence type="ECO:0008006" key="4">
    <source>
        <dbReference type="Google" id="ProtNLM"/>
    </source>
</evidence>
<dbReference type="PANTHER" id="PTHR34207:SF2">
    <property type="entry name" value="PROTEIN BIC1"/>
    <property type="match status" value="1"/>
</dbReference>
<protein>
    <recommendedName>
        <fullName evidence="4">Protein BIC1</fullName>
    </recommendedName>
</protein>
<dbReference type="FunCoup" id="B9SRX3">
    <property type="interactions" value="36"/>
</dbReference>
<dbReference type="KEGG" id="rcu:8267157"/>
<dbReference type="OrthoDB" id="672067at2759"/>